<feature type="domain" description="TM7S3/TM198-like" evidence="8">
    <location>
        <begin position="20"/>
        <end position="221"/>
    </location>
</feature>
<dbReference type="OrthoDB" id="5377273at2759"/>
<feature type="region of interest" description="Disordered" evidence="5">
    <location>
        <begin position="729"/>
        <end position="777"/>
    </location>
</feature>
<feature type="compositionally biased region" description="Low complexity" evidence="5">
    <location>
        <begin position="1261"/>
        <end position="1274"/>
    </location>
</feature>
<evidence type="ECO:0000259" key="7">
    <source>
        <dbReference type="Pfam" id="PF10256"/>
    </source>
</evidence>
<feature type="region of interest" description="Disordered" evidence="5">
    <location>
        <begin position="278"/>
        <end position="455"/>
    </location>
</feature>
<evidence type="ECO:0000256" key="5">
    <source>
        <dbReference type="SAM" id="MobiDB-lite"/>
    </source>
</evidence>
<feature type="compositionally biased region" description="Basic and acidic residues" evidence="5">
    <location>
        <begin position="346"/>
        <end position="357"/>
    </location>
</feature>
<dbReference type="InterPro" id="IPR019383">
    <property type="entry name" value="Golgin_A_7/ERF4"/>
</dbReference>
<dbReference type="Pfam" id="PF10256">
    <property type="entry name" value="Erf4"/>
    <property type="match status" value="1"/>
</dbReference>
<evidence type="ECO:0000313" key="9">
    <source>
        <dbReference type="EMBL" id="TKA76081.1"/>
    </source>
</evidence>
<sequence length="1553" mass="168193">MDTHKLPIRPKITPAIGIVGAVLLATGSAYALVGIKHRWMYIFLSTAFLTSLSVLVVYVMNPPVSDAIQGAYFVAACMTGLIFGAISLVFTEITEGLGCLLGGFCLSMWFLVLKPGGLITSVSGRAILISIFCLLSFSLAFSNYTRTYGLICSISFAGATITVLGVDCFSRAGLKEFWLYIWSLNDNLFPLGTNTYPITRGIRVEIVATVLIFLLGIASQMKLWKLVRERRERLAAERLQEDEDRQNLEASVGRRIEEDNERDRAEWEAVYGDKEAVGRSHADSGVGSSAGSMHKGSISIREGKRSASNDIEMADFDRSTTGNSLDLISKNEPRNDGRASVTVRVISEDSVQRKDSDSDGIPLTIQGSSDPTARGPSQELIARGSSEGTPRKSIETRSPASKTSLPQVGAPPPPMVVPLPLSPPLDGEDDDDSDKDKTASAATTAESIYKRRRVSGKVSRGLKRLSIIRDSSDADEGFESQEALFIPHVENDRASSVAATVDDISDDDLMSIPKFSPMPSPYDVEFPHDAQNPRTSVTGTTTDEARDTDLDQEDLADQTHTGSENSSEGSLGRKDLGHVTEPKVDPRAVERQPTDPAAIVALTSSTNPKPVEVKARRTSRMSQHRTPGVLSTDQEQTLACREYSKAPEQDASSAEEETKSLVGSLKEHLPALSEVAMFYRTNEWAKYLEAAERPDLDDLGRASSPGVRVDYSFAEAAAPVHVEELRQTAAAQATTNSVQASRGNPHGSKQNGFAQYSQSTTPDSLSRSPSGTSLHGTMQRLDSTYSTRPQAATRWSQPRVNTWGVRNVSTPLVGETLIESPIEEVLQASAPYRNLSAPSTLLSKRNDIMANRVTSTSFNQLPYTSNLSVVSPSITASSHSVRPGYEMRQSDEILHSERKQLLDEDNMTLAQRKDLIQRQNSQLSRNPYRPRQESWLVPQTPQQGAIYTSNQPRRTSAAVDLARREAVLATWRDSVRADLTANQPLLADEGRRQAMLGERRQAALWRQQAAMEKGQKESEFDAAMRKGEMLNLHKEALRKMQASASRNANTSTAQGQAARYTPRPPGTVTATATPSARAAAAATATAPPAAVQQTTALQRPADRGLTGRIFGPPCAPPIPREPSSRLWNPINSSPRLPPAVVHAPPNIPITHPELTEGRPQQSAEGRDAYPLLTLSEQRRSRHSYAGSSAIVGGGSVSGRNSAAIPEGQRRSFTPSNKSPGITALGQPQSQFPFDARRAAEVPPAMETTAKIPRVEDAGRHTSSSTAPAPQPASQDVEASAAAPPLRRTASRSSLPAPLSRRTSQHTTYTGRPSTTAPHDPDSDDDDALPWSPAHPCYPHPNPHVPLTSPLAHSTRIIRIQRDWLAGTDAVPAFANLYPEILDPVLPEPAFRLLIAHVNAALAAALSPWSWRSWLDALLGAATGWLWEDVGPAGVRGRLRALDAWLERWNRTEGAREGVVVVPLRRTAYLSLDVQIPDPHVGAVEEPGEGERERERAGGQLRHVAHATQPTQPEPEYGAYPVGPLPGLQQQQEQRQVGSGMAAGMPGTAVAGGA</sequence>
<proteinExistence type="predicted"/>
<reference evidence="9 10" key="1">
    <citation type="submission" date="2017-03" db="EMBL/GenBank/DDBJ databases">
        <title>Genomes of endolithic fungi from Antarctica.</title>
        <authorList>
            <person name="Coleine C."/>
            <person name="Masonjones S."/>
            <person name="Stajich J.E."/>
        </authorList>
    </citation>
    <scope>NUCLEOTIDE SEQUENCE [LARGE SCALE GENOMIC DNA]</scope>
    <source>
        <strain evidence="9 10">CCFEE 5187</strain>
    </source>
</reference>
<keyword evidence="3 6" id="KW-1133">Transmembrane helix</keyword>
<keyword evidence="10" id="KW-1185">Reference proteome</keyword>
<protein>
    <submittedName>
        <fullName evidence="9">Uncharacterized protein</fullName>
    </submittedName>
</protein>
<dbReference type="Pfam" id="PF13886">
    <property type="entry name" value="TM7S3_TM198"/>
    <property type="match status" value="1"/>
</dbReference>
<feature type="transmembrane region" description="Helical" evidence="6">
    <location>
        <begin position="96"/>
        <end position="113"/>
    </location>
</feature>
<feature type="transmembrane region" description="Helical" evidence="6">
    <location>
        <begin position="71"/>
        <end position="90"/>
    </location>
</feature>
<feature type="compositionally biased region" description="Polar residues" evidence="5">
    <location>
        <begin position="624"/>
        <end position="636"/>
    </location>
</feature>
<feature type="region of interest" description="Disordered" evidence="5">
    <location>
        <begin position="1039"/>
        <end position="1131"/>
    </location>
</feature>
<evidence type="ECO:0000256" key="6">
    <source>
        <dbReference type="SAM" id="Phobius"/>
    </source>
</evidence>
<accession>A0A4U0XIF5</accession>
<feature type="region of interest" description="Disordered" evidence="5">
    <location>
        <begin position="1178"/>
        <end position="1336"/>
    </location>
</feature>
<feature type="transmembrane region" description="Helical" evidence="6">
    <location>
        <begin position="125"/>
        <end position="142"/>
    </location>
</feature>
<name>A0A4U0XIF5_9PEZI</name>
<feature type="compositionally biased region" description="Polar residues" evidence="5">
    <location>
        <begin position="532"/>
        <end position="542"/>
    </location>
</feature>
<evidence type="ECO:0000256" key="1">
    <source>
        <dbReference type="ARBA" id="ARBA00004141"/>
    </source>
</evidence>
<dbReference type="PANTHER" id="PTHR39469">
    <property type="entry name" value="CHROMOSOME 1, WHOLE GENOME SHOTGUN SEQUENCE"/>
    <property type="match status" value="1"/>
</dbReference>
<dbReference type="GO" id="GO:0016020">
    <property type="term" value="C:membrane"/>
    <property type="evidence" value="ECO:0007669"/>
    <property type="project" value="UniProtKB-SubCell"/>
</dbReference>
<feature type="region of interest" description="Disordered" evidence="5">
    <location>
        <begin position="510"/>
        <end position="636"/>
    </location>
</feature>
<evidence type="ECO:0000256" key="4">
    <source>
        <dbReference type="ARBA" id="ARBA00023136"/>
    </source>
</evidence>
<evidence type="ECO:0000313" key="10">
    <source>
        <dbReference type="Proteomes" id="UP000308768"/>
    </source>
</evidence>
<feature type="compositionally biased region" description="Pro residues" evidence="5">
    <location>
        <begin position="409"/>
        <end position="423"/>
    </location>
</feature>
<feature type="transmembrane region" description="Helical" evidence="6">
    <location>
        <begin position="12"/>
        <end position="33"/>
    </location>
</feature>
<dbReference type="EMBL" id="NAJN01000256">
    <property type="protein sequence ID" value="TKA76081.1"/>
    <property type="molecule type" value="Genomic_DNA"/>
</dbReference>
<dbReference type="STRING" id="331657.A0A4U0XIF5"/>
<keyword evidence="2 6" id="KW-0812">Transmembrane</keyword>
<feature type="transmembrane region" description="Helical" evidence="6">
    <location>
        <begin position="148"/>
        <end position="169"/>
    </location>
</feature>
<feature type="domain" description="Golgin subfamily A member 7/ERF4" evidence="7">
    <location>
        <begin position="1356"/>
        <end position="1472"/>
    </location>
</feature>
<feature type="compositionally biased region" description="Polar residues" evidence="5">
    <location>
        <begin position="1210"/>
        <end position="1231"/>
    </location>
</feature>
<dbReference type="PANTHER" id="PTHR39469:SF1">
    <property type="entry name" value="DUF4203 DOMAIN-CONTAINING PROTEIN"/>
    <property type="match status" value="1"/>
</dbReference>
<dbReference type="Proteomes" id="UP000308768">
    <property type="component" value="Unassembled WGS sequence"/>
</dbReference>
<evidence type="ECO:0000256" key="2">
    <source>
        <dbReference type="ARBA" id="ARBA00022692"/>
    </source>
</evidence>
<comment type="subcellular location">
    <subcellularLocation>
        <location evidence="1">Membrane</location>
        <topology evidence="1">Multi-pass membrane protein</topology>
    </subcellularLocation>
</comment>
<gene>
    <name evidence="9" type="ORF">B0A49_03010</name>
</gene>
<feature type="compositionally biased region" description="Low complexity" evidence="5">
    <location>
        <begin position="1067"/>
        <end position="1096"/>
    </location>
</feature>
<comment type="caution">
    <text evidence="9">The sequence shown here is derived from an EMBL/GenBank/DDBJ whole genome shotgun (WGS) entry which is preliminary data.</text>
</comment>
<feature type="compositionally biased region" description="Low complexity" evidence="5">
    <location>
        <begin position="1042"/>
        <end position="1053"/>
    </location>
</feature>
<feature type="region of interest" description="Disordered" evidence="5">
    <location>
        <begin position="1479"/>
        <end position="1553"/>
    </location>
</feature>
<feature type="compositionally biased region" description="Basic and acidic residues" evidence="5">
    <location>
        <begin position="571"/>
        <end position="593"/>
    </location>
</feature>
<feature type="compositionally biased region" description="Low complexity" evidence="5">
    <location>
        <begin position="1290"/>
        <end position="1301"/>
    </location>
</feature>
<evidence type="ECO:0000259" key="8">
    <source>
        <dbReference type="Pfam" id="PF13886"/>
    </source>
</evidence>
<feature type="compositionally biased region" description="Polar residues" evidence="5">
    <location>
        <begin position="558"/>
        <end position="569"/>
    </location>
</feature>
<evidence type="ECO:0000256" key="3">
    <source>
        <dbReference type="ARBA" id="ARBA00022989"/>
    </source>
</evidence>
<organism evidence="9 10">
    <name type="scientific">Cryomyces minteri</name>
    <dbReference type="NCBI Taxonomy" id="331657"/>
    <lineage>
        <taxon>Eukaryota</taxon>
        <taxon>Fungi</taxon>
        <taxon>Dikarya</taxon>
        <taxon>Ascomycota</taxon>
        <taxon>Pezizomycotina</taxon>
        <taxon>Dothideomycetes</taxon>
        <taxon>Dothideomycetes incertae sedis</taxon>
        <taxon>Cryomyces</taxon>
    </lineage>
</organism>
<dbReference type="InterPro" id="IPR025256">
    <property type="entry name" value="TM7S3/TM198-like_dom"/>
</dbReference>
<keyword evidence="4 6" id="KW-0472">Membrane</keyword>
<feature type="transmembrane region" description="Helical" evidence="6">
    <location>
        <begin position="39"/>
        <end position="59"/>
    </location>
</feature>